<keyword evidence="2" id="KW-0472">Membrane</keyword>
<feature type="transmembrane region" description="Helical" evidence="2">
    <location>
        <begin position="65"/>
        <end position="89"/>
    </location>
</feature>
<keyword evidence="2" id="KW-1133">Transmembrane helix</keyword>
<keyword evidence="4" id="KW-1185">Reference proteome</keyword>
<dbReference type="GeneID" id="28741206"/>
<evidence type="ECO:0000256" key="1">
    <source>
        <dbReference type="SAM" id="MobiDB-lite"/>
    </source>
</evidence>
<feature type="region of interest" description="Disordered" evidence="1">
    <location>
        <begin position="232"/>
        <end position="258"/>
    </location>
</feature>
<dbReference type="EMBL" id="LFJN01000003">
    <property type="protein sequence ID" value="KPI44429.1"/>
    <property type="molecule type" value="Genomic_DNA"/>
</dbReference>
<keyword evidence="2" id="KW-0812">Transmembrane</keyword>
<evidence type="ECO:0000256" key="2">
    <source>
        <dbReference type="SAM" id="Phobius"/>
    </source>
</evidence>
<dbReference type="VEuPathDB" id="FungiDB:AB675_8844"/>
<protein>
    <submittedName>
        <fullName evidence="3">Uncharacterized protein</fullName>
    </submittedName>
</protein>
<name>A0A0N0NR52_9EURO</name>
<feature type="compositionally biased region" description="Basic residues" evidence="1">
    <location>
        <begin position="30"/>
        <end position="47"/>
    </location>
</feature>
<evidence type="ECO:0000313" key="3">
    <source>
        <dbReference type="EMBL" id="KPI44429.1"/>
    </source>
</evidence>
<dbReference type="Proteomes" id="UP000038010">
    <property type="component" value="Unassembled WGS sequence"/>
</dbReference>
<sequence>HFASPAITPRAPPLKLLRRSPRTTLPHPPHNPHPHHPSSNPRRHPRPKSLDYYYEDDGSSPALDLFVLTAAGSSIVCTLPSVLIPVVFYSQVGSPKSFPLRLHRNRDAGASAVPSGQIYRLHPALTLTCETLATFGVLAQLLLAGLLGFWGFGSSAVLTAAFVIMILPWLLHCYLFVVACRECHFLRKEQIAKSRSLKGGLEGGRAVDGVEAGKPTNAEGLAGWVELRETDTNGSQTDATAPRTGGTGGGLGGVGKGL</sequence>
<dbReference type="AlphaFoldDB" id="A0A0N0NR52"/>
<evidence type="ECO:0000313" key="4">
    <source>
        <dbReference type="Proteomes" id="UP000038010"/>
    </source>
</evidence>
<feature type="compositionally biased region" description="Gly residues" evidence="1">
    <location>
        <begin position="245"/>
        <end position="258"/>
    </location>
</feature>
<accession>A0A0N0NR52</accession>
<gene>
    <name evidence="3" type="ORF">AB675_8844</name>
</gene>
<comment type="caution">
    <text evidence="3">The sequence shown here is derived from an EMBL/GenBank/DDBJ whole genome shotgun (WGS) entry which is preliminary data.</text>
</comment>
<proteinExistence type="predicted"/>
<reference evidence="3 4" key="1">
    <citation type="submission" date="2015-06" db="EMBL/GenBank/DDBJ databases">
        <title>Draft genome of the ant-associated black yeast Phialophora attae CBS 131958.</title>
        <authorList>
            <person name="Moreno L.F."/>
            <person name="Stielow B.J."/>
            <person name="de Hoog S."/>
            <person name="Vicente V.A."/>
            <person name="Weiss V.A."/>
            <person name="de Vries M."/>
            <person name="Cruz L.M."/>
            <person name="Souza E.M."/>
        </authorList>
    </citation>
    <scope>NUCLEOTIDE SEQUENCE [LARGE SCALE GENOMIC DNA]</scope>
    <source>
        <strain evidence="3 4">CBS 131958</strain>
    </source>
</reference>
<feature type="transmembrane region" description="Helical" evidence="2">
    <location>
        <begin position="156"/>
        <end position="180"/>
    </location>
</feature>
<organism evidence="3 4">
    <name type="scientific">Cyphellophora attinorum</name>
    <dbReference type="NCBI Taxonomy" id="1664694"/>
    <lineage>
        <taxon>Eukaryota</taxon>
        <taxon>Fungi</taxon>
        <taxon>Dikarya</taxon>
        <taxon>Ascomycota</taxon>
        <taxon>Pezizomycotina</taxon>
        <taxon>Eurotiomycetes</taxon>
        <taxon>Chaetothyriomycetidae</taxon>
        <taxon>Chaetothyriales</taxon>
        <taxon>Cyphellophoraceae</taxon>
        <taxon>Cyphellophora</taxon>
    </lineage>
</organism>
<feature type="region of interest" description="Disordered" evidence="1">
    <location>
        <begin position="1"/>
        <end position="51"/>
    </location>
</feature>
<dbReference type="RefSeq" id="XP_018004392.1">
    <property type="nucleotide sequence ID" value="XM_018149326.1"/>
</dbReference>
<feature type="transmembrane region" description="Helical" evidence="2">
    <location>
        <begin position="124"/>
        <end position="150"/>
    </location>
</feature>
<feature type="non-terminal residue" evidence="3">
    <location>
        <position position="1"/>
    </location>
</feature>